<evidence type="ECO:0000313" key="4">
    <source>
        <dbReference type="Proteomes" id="UP000004947"/>
    </source>
</evidence>
<comment type="caution">
    <text evidence="3">The sequence shown here is derived from an EMBL/GenBank/DDBJ whole genome shotgun (WGS) entry which is preliminary data.</text>
</comment>
<dbReference type="Proteomes" id="UP000004947">
    <property type="component" value="Unassembled WGS sequence"/>
</dbReference>
<comment type="similarity">
    <text evidence="1">Belongs to the PspA/Vipp/IM30 family.</text>
</comment>
<dbReference type="eggNOG" id="COG1842">
    <property type="taxonomic scope" value="Bacteria"/>
</dbReference>
<dbReference type="RefSeq" id="WP_007279692.1">
    <property type="nucleotide sequence ID" value="NZ_ABCK01000015.1"/>
</dbReference>
<keyword evidence="4" id="KW-1185">Reference proteome</keyword>
<proteinExistence type="inferred from homology"/>
<feature type="coiled-coil region" evidence="2">
    <location>
        <begin position="54"/>
        <end position="142"/>
    </location>
</feature>
<sequence>MNIFKRVSNIISSKIDDLIAGYEDPEMALDALIQDMEKGIAELRTNAASCISQKKMTEKKLASAEAEVKKWQNNAIAAIEKSNEDLARKALERKKSSEEERLALTAQLAEESALVDKIKTQLHQVEDKIQEARKKRDTLIIKKRAADARKKMAETSQALDTGISSSTDSVLNGFAEFNKYEEKIERDVAMSEAMMEVNKVSVDDLEHQFKELQADDEISAELEALKAQVNKNK</sequence>
<name>A6DPA9_9BACT</name>
<dbReference type="PANTHER" id="PTHR31088:SF6">
    <property type="entry name" value="PHAGE SHOCK PROTEIN A"/>
    <property type="match status" value="1"/>
</dbReference>
<gene>
    <name evidence="3" type="ORF">LNTAR_02497</name>
</gene>
<accession>A6DPA9</accession>
<keyword evidence="2" id="KW-0175">Coiled coil</keyword>
<evidence type="ECO:0000256" key="2">
    <source>
        <dbReference type="SAM" id="Coils"/>
    </source>
</evidence>
<dbReference type="EMBL" id="ABCK01000015">
    <property type="protein sequence ID" value="EDM26641.1"/>
    <property type="molecule type" value="Genomic_DNA"/>
</dbReference>
<dbReference type="OrthoDB" id="9779630at2"/>
<dbReference type="PANTHER" id="PTHR31088">
    <property type="entry name" value="MEMBRANE-ASSOCIATED PROTEIN VIPP1, CHLOROPLASTIC"/>
    <property type="match status" value="1"/>
</dbReference>
<evidence type="ECO:0000256" key="1">
    <source>
        <dbReference type="ARBA" id="ARBA00043985"/>
    </source>
</evidence>
<dbReference type="Pfam" id="PF04012">
    <property type="entry name" value="PspA_IM30"/>
    <property type="match status" value="1"/>
</dbReference>
<reference evidence="3 4" key="1">
    <citation type="journal article" date="2010" name="J. Bacteriol.">
        <title>Genome sequence of Lentisphaera araneosa HTCC2155T, the type species of the order Lentisphaerales in the phylum Lentisphaerae.</title>
        <authorList>
            <person name="Thrash J.C."/>
            <person name="Cho J.C."/>
            <person name="Vergin K.L."/>
            <person name="Morris R.M."/>
            <person name="Giovannoni S.J."/>
        </authorList>
    </citation>
    <scope>NUCLEOTIDE SEQUENCE [LARGE SCALE GENOMIC DNA]</scope>
    <source>
        <strain evidence="3 4">HTCC2155</strain>
    </source>
</reference>
<organism evidence="3 4">
    <name type="scientific">Lentisphaera araneosa HTCC2155</name>
    <dbReference type="NCBI Taxonomy" id="313628"/>
    <lineage>
        <taxon>Bacteria</taxon>
        <taxon>Pseudomonadati</taxon>
        <taxon>Lentisphaerota</taxon>
        <taxon>Lentisphaeria</taxon>
        <taxon>Lentisphaerales</taxon>
        <taxon>Lentisphaeraceae</taxon>
        <taxon>Lentisphaera</taxon>
    </lineage>
</organism>
<dbReference type="InterPro" id="IPR007157">
    <property type="entry name" value="PspA_VIPP1"/>
</dbReference>
<dbReference type="AlphaFoldDB" id="A6DPA9"/>
<dbReference type="STRING" id="313628.LNTAR_02497"/>
<protein>
    <submittedName>
        <fullName evidence="3">Phage shock protein A, PspA</fullName>
    </submittedName>
</protein>
<evidence type="ECO:0000313" key="3">
    <source>
        <dbReference type="EMBL" id="EDM26641.1"/>
    </source>
</evidence>